<reference evidence="2 3" key="1">
    <citation type="submission" date="2024-04" db="EMBL/GenBank/DDBJ databases">
        <title>Arthrobacter sp. from Plains bison fecal sample.</title>
        <authorList>
            <person name="Ruzzini A."/>
        </authorList>
    </citation>
    <scope>NUCLEOTIDE SEQUENCE [LARGE SCALE GENOMIC DNA]</scope>
    <source>
        <strain evidence="2 3">EINP1</strain>
    </source>
</reference>
<dbReference type="PANTHER" id="PTHR43157:SF31">
    <property type="entry name" value="PHOSPHATIDYLINOSITOL-GLYCAN BIOSYNTHESIS CLASS F PROTEIN"/>
    <property type="match status" value="1"/>
</dbReference>
<dbReference type="InterPro" id="IPR002347">
    <property type="entry name" value="SDR_fam"/>
</dbReference>
<evidence type="ECO:0000256" key="1">
    <source>
        <dbReference type="ARBA" id="ARBA00023002"/>
    </source>
</evidence>
<gene>
    <name evidence="2" type="ORF">AAE021_03270</name>
</gene>
<dbReference type="RefSeq" id="WP_342024232.1">
    <property type="nucleotide sequence ID" value="NZ_CP151657.1"/>
</dbReference>
<dbReference type="PANTHER" id="PTHR43157">
    <property type="entry name" value="PHOSPHATIDYLINOSITOL-GLYCAN BIOSYNTHESIS CLASS F PROTEIN-RELATED"/>
    <property type="match status" value="1"/>
</dbReference>
<dbReference type="PRINTS" id="PR00081">
    <property type="entry name" value="GDHRDH"/>
</dbReference>
<accession>A0ABZ2ZZM3</accession>
<proteinExistence type="predicted"/>
<dbReference type="EMBL" id="CP151657">
    <property type="protein sequence ID" value="WZP16625.1"/>
    <property type="molecule type" value="Genomic_DNA"/>
</dbReference>
<keyword evidence="1" id="KW-0560">Oxidoreductase</keyword>
<evidence type="ECO:0000313" key="2">
    <source>
        <dbReference type="EMBL" id="WZP16625.1"/>
    </source>
</evidence>
<dbReference type="CDD" id="cd05327">
    <property type="entry name" value="retinol-DH_like_SDR_c_like"/>
    <property type="match status" value="1"/>
</dbReference>
<dbReference type="InterPro" id="IPR036291">
    <property type="entry name" value="NAD(P)-bd_dom_sf"/>
</dbReference>
<dbReference type="Pfam" id="PF00106">
    <property type="entry name" value="adh_short"/>
    <property type="match status" value="1"/>
</dbReference>
<sequence>MVKAYGTDDIPDQSGKTAVVTGANSGLGLQTALALAAKGASVELACRDAQRGAAAQRRIRSETGNDDVRVRQLDLGSLESVRAFAAEQDTAVDLLINNAGVMATPRGTTADGFELQFGVNHLGHFALTGLLLPPLRAAPAPRVVTVSSLAHRGGRIDFEDLAAERSYRPWARYNQSKLANLLFTFELNRRLEARGEKLVAAAAHPGFASTNLTAGMHHPATLDLLGAFFRLLGQSGALGALPTLYAATAPGVRGGDFYGPDGPGQLRGKPAPVAPAPQARDAVAAGRLWEVSTKLTGVAFEGLD</sequence>
<evidence type="ECO:0000313" key="3">
    <source>
        <dbReference type="Proteomes" id="UP001448858"/>
    </source>
</evidence>
<protein>
    <submittedName>
        <fullName evidence="2">Oxidoreductase</fullName>
    </submittedName>
</protein>
<dbReference type="NCBIfam" id="NF004846">
    <property type="entry name" value="PRK06197.1"/>
    <property type="match status" value="1"/>
</dbReference>
<organism evidence="2 3">
    <name type="scientific">Arthrobacter citreus</name>
    <dbReference type="NCBI Taxonomy" id="1670"/>
    <lineage>
        <taxon>Bacteria</taxon>
        <taxon>Bacillati</taxon>
        <taxon>Actinomycetota</taxon>
        <taxon>Actinomycetes</taxon>
        <taxon>Micrococcales</taxon>
        <taxon>Micrococcaceae</taxon>
        <taxon>Arthrobacter</taxon>
    </lineage>
</organism>
<dbReference type="Proteomes" id="UP001448858">
    <property type="component" value="Chromosome"/>
</dbReference>
<dbReference type="SUPFAM" id="SSF51735">
    <property type="entry name" value="NAD(P)-binding Rossmann-fold domains"/>
    <property type="match status" value="1"/>
</dbReference>
<name>A0ABZ2ZZM3_9MICC</name>
<dbReference type="NCBIfam" id="NF004513">
    <property type="entry name" value="PRK05854.1"/>
    <property type="match status" value="1"/>
</dbReference>
<dbReference type="Gene3D" id="3.40.50.720">
    <property type="entry name" value="NAD(P)-binding Rossmann-like Domain"/>
    <property type="match status" value="1"/>
</dbReference>
<keyword evidence="3" id="KW-1185">Reference proteome</keyword>